<dbReference type="InterPro" id="IPR037185">
    <property type="entry name" value="EmrE-like"/>
</dbReference>
<keyword evidence="3 7" id="KW-0812">Transmembrane</keyword>
<evidence type="ECO:0000256" key="6">
    <source>
        <dbReference type="SAM" id="MobiDB-lite"/>
    </source>
</evidence>
<feature type="transmembrane region" description="Helical" evidence="7">
    <location>
        <begin position="199"/>
        <end position="220"/>
    </location>
</feature>
<accession>I1D241</accession>
<feature type="transmembrane region" description="Helical" evidence="7">
    <location>
        <begin position="164"/>
        <end position="187"/>
    </location>
</feature>
<dbReference type="eggNOG" id="COG0697">
    <property type="taxonomic scope" value="Bacteria"/>
</dbReference>
<dbReference type="EMBL" id="CM001484">
    <property type="protein sequence ID" value="EIE99015.1"/>
    <property type="molecule type" value="Genomic_DNA"/>
</dbReference>
<feature type="transmembrane region" description="Helical" evidence="7">
    <location>
        <begin position="262"/>
        <end position="281"/>
    </location>
</feature>
<dbReference type="PANTHER" id="PTHR32322:SF2">
    <property type="entry name" value="EAMA DOMAIN-CONTAINING PROTEIN"/>
    <property type="match status" value="1"/>
</dbReference>
<evidence type="ECO:0000313" key="10">
    <source>
        <dbReference type="Proteomes" id="UP000005087"/>
    </source>
</evidence>
<keyword evidence="5 7" id="KW-0472">Membrane</keyword>
<evidence type="ECO:0000259" key="8">
    <source>
        <dbReference type="Pfam" id="PF00892"/>
    </source>
</evidence>
<dbReference type="SUPFAM" id="SSF103481">
    <property type="entry name" value="Multidrug resistance efflux transporter EmrE"/>
    <property type="match status" value="2"/>
</dbReference>
<evidence type="ECO:0000256" key="3">
    <source>
        <dbReference type="ARBA" id="ARBA00022692"/>
    </source>
</evidence>
<feature type="domain" description="EamA" evidence="8">
    <location>
        <begin position="168"/>
        <end position="300"/>
    </location>
</feature>
<evidence type="ECO:0000256" key="2">
    <source>
        <dbReference type="ARBA" id="ARBA00007362"/>
    </source>
</evidence>
<dbReference type="GO" id="GO:0016020">
    <property type="term" value="C:membrane"/>
    <property type="evidence" value="ECO:0007669"/>
    <property type="project" value="UniProtKB-SubCell"/>
</dbReference>
<organism evidence="9 10">
    <name type="scientific">Saccharomonospora glauca K62</name>
    <dbReference type="NCBI Taxonomy" id="928724"/>
    <lineage>
        <taxon>Bacteria</taxon>
        <taxon>Bacillati</taxon>
        <taxon>Actinomycetota</taxon>
        <taxon>Actinomycetes</taxon>
        <taxon>Pseudonocardiales</taxon>
        <taxon>Pseudonocardiaceae</taxon>
        <taxon>Saccharomonospora</taxon>
    </lineage>
</organism>
<dbReference type="Gene3D" id="1.10.3730.20">
    <property type="match status" value="1"/>
</dbReference>
<evidence type="ECO:0000256" key="7">
    <source>
        <dbReference type="SAM" id="Phobius"/>
    </source>
</evidence>
<dbReference type="HOGENOM" id="CLU_033863_2_2_11"/>
<feature type="transmembrane region" description="Helical" evidence="7">
    <location>
        <begin position="287"/>
        <end position="305"/>
    </location>
</feature>
<evidence type="ECO:0000256" key="1">
    <source>
        <dbReference type="ARBA" id="ARBA00004141"/>
    </source>
</evidence>
<comment type="similarity">
    <text evidence="2">Belongs to the EamA transporter family.</text>
</comment>
<gene>
    <name evidence="9" type="ORF">SacglDRAFT_02111</name>
</gene>
<feature type="transmembrane region" description="Helical" evidence="7">
    <location>
        <begin position="140"/>
        <end position="158"/>
    </location>
</feature>
<proteinExistence type="inferred from homology"/>
<sequence length="323" mass="33597">MLDSLINSPKTEGMTSQLLSSPARSGRARHLASTALAPVVWGTTYVVTTEWLPRGHPLFDSLVRALPAGLLGLALARTLPRGVWWTRAAVLGVLNIGLFFPLLFVAAERLPGGVAAILGATQPLIVVVLAIPVLRERPPVWRVAWAVAGVAGVAMVVLRPEAAAFDLVGVLAALGSAVSMAVGVILTKRWGRPDDVSPTAFASWLLTSGGLFLLPVTLVVEGVPSSVDGPAVLGYLWLGLVGGLLAYVVWFRGLATLPVTSVALLSPLSPVVAALLGALVLHQTLGSVQLVGFALALVAVTAGQWTPRTRSPLGDAPVEKAER</sequence>
<keyword evidence="4 7" id="KW-1133">Transmembrane helix</keyword>
<reference evidence="9 10" key="1">
    <citation type="submission" date="2011-09" db="EMBL/GenBank/DDBJ databases">
        <authorList>
            <consortium name="US DOE Joint Genome Institute (JGI-PGF)"/>
            <person name="Lucas S."/>
            <person name="Han J."/>
            <person name="Lapidus A."/>
            <person name="Cheng J.-F."/>
            <person name="Goodwin L."/>
            <person name="Pitluck S."/>
            <person name="Peters L."/>
            <person name="Land M.L."/>
            <person name="Hauser L."/>
            <person name="Brambilla E."/>
            <person name="Klenk H.-P."/>
            <person name="Woyke T.J."/>
        </authorList>
    </citation>
    <scope>NUCLEOTIDE SEQUENCE [LARGE SCALE GENOMIC DNA]</scope>
    <source>
        <strain evidence="9 10">K62</strain>
    </source>
</reference>
<evidence type="ECO:0000256" key="4">
    <source>
        <dbReference type="ARBA" id="ARBA00022989"/>
    </source>
</evidence>
<dbReference type="InterPro" id="IPR050638">
    <property type="entry name" value="AA-Vitamin_Transporters"/>
</dbReference>
<dbReference type="Proteomes" id="UP000005087">
    <property type="component" value="Chromosome"/>
</dbReference>
<name>I1D241_9PSEU</name>
<dbReference type="STRING" id="928724.SacglDRAFT_02111"/>
<dbReference type="PANTHER" id="PTHR32322">
    <property type="entry name" value="INNER MEMBRANE TRANSPORTER"/>
    <property type="match status" value="1"/>
</dbReference>
<feature type="transmembrane region" description="Helical" evidence="7">
    <location>
        <begin position="232"/>
        <end position="250"/>
    </location>
</feature>
<dbReference type="Pfam" id="PF00892">
    <property type="entry name" value="EamA"/>
    <property type="match status" value="2"/>
</dbReference>
<dbReference type="InterPro" id="IPR000620">
    <property type="entry name" value="EamA_dom"/>
</dbReference>
<keyword evidence="10" id="KW-1185">Reference proteome</keyword>
<feature type="domain" description="EamA" evidence="8">
    <location>
        <begin position="35"/>
        <end position="157"/>
    </location>
</feature>
<feature type="region of interest" description="Disordered" evidence="6">
    <location>
        <begin position="1"/>
        <end position="22"/>
    </location>
</feature>
<feature type="transmembrane region" description="Helical" evidence="7">
    <location>
        <begin position="113"/>
        <end position="133"/>
    </location>
</feature>
<evidence type="ECO:0000256" key="5">
    <source>
        <dbReference type="ARBA" id="ARBA00023136"/>
    </source>
</evidence>
<dbReference type="AlphaFoldDB" id="I1D241"/>
<protein>
    <submittedName>
        <fullName evidence="9">Putative permease, DMT superfamily</fullName>
    </submittedName>
</protein>
<comment type="subcellular location">
    <subcellularLocation>
        <location evidence="1">Membrane</location>
        <topology evidence="1">Multi-pass membrane protein</topology>
    </subcellularLocation>
</comment>
<reference evidence="10" key="2">
    <citation type="submission" date="2012-01" db="EMBL/GenBank/DDBJ databases">
        <title>Noncontiguous Finished sequence of chromosome of Saccharomonospora glauca K62.</title>
        <authorList>
            <consortium name="US DOE Joint Genome Institute"/>
            <person name="Lucas S."/>
            <person name="Han J."/>
            <person name="Lapidus A."/>
            <person name="Cheng J.-F."/>
            <person name="Goodwin L."/>
            <person name="Pitluck S."/>
            <person name="Peters L."/>
            <person name="Mikhailova N."/>
            <person name="Held B."/>
            <person name="Detter J.C."/>
            <person name="Han C."/>
            <person name="Tapia R."/>
            <person name="Land M."/>
            <person name="Hauser L."/>
            <person name="Kyrpides N."/>
            <person name="Ivanova N."/>
            <person name="Pagani I."/>
            <person name="Brambilla E.-M."/>
            <person name="Klenk H.-P."/>
            <person name="Woyke T."/>
        </authorList>
    </citation>
    <scope>NUCLEOTIDE SEQUENCE [LARGE SCALE GENOMIC DNA]</scope>
    <source>
        <strain evidence="10">K62</strain>
    </source>
</reference>
<feature type="transmembrane region" description="Helical" evidence="7">
    <location>
        <begin position="88"/>
        <end position="107"/>
    </location>
</feature>
<evidence type="ECO:0000313" key="9">
    <source>
        <dbReference type="EMBL" id="EIE99015.1"/>
    </source>
</evidence>